<dbReference type="EMBL" id="BTSX01000004">
    <property type="protein sequence ID" value="GMS93935.1"/>
    <property type="molecule type" value="Genomic_DNA"/>
</dbReference>
<dbReference type="AlphaFoldDB" id="A0AAV5THY1"/>
<dbReference type="Proteomes" id="UP001432027">
    <property type="component" value="Unassembled WGS sequence"/>
</dbReference>
<proteinExistence type="predicted"/>
<keyword evidence="1" id="KW-0812">Transmembrane</keyword>
<keyword evidence="1" id="KW-0472">Membrane</keyword>
<reference evidence="2" key="1">
    <citation type="submission" date="2023-10" db="EMBL/GenBank/DDBJ databases">
        <title>Genome assembly of Pristionchus species.</title>
        <authorList>
            <person name="Yoshida K."/>
            <person name="Sommer R.J."/>
        </authorList>
    </citation>
    <scope>NUCLEOTIDE SEQUENCE</scope>
    <source>
        <strain evidence="2">RS0144</strain>
    </source>
</reference>
<name>A0AAV5THY1_9BILA</name>
<accession>A0AAV5THY1</accession>
<keyword evidence="3" id="KW-1185">Reference proteome</keyword>
<evidence type="ECO:0008006" key="4">
    <source>
        <dbReference type="Google" id="ProtNLM"/>
    </source>
</evidence>
<protein>
    <recommendedName>
        <fullName evidence="4">G protein-coupled receptor</fullName>
    </recommendedName>
</protein>
<evidence type="ECO:0000313" key="3">
    <source>
        <dbReference type="Proteomes" id="UP001432027"/>
    </source>
</evidence>
<organism evidence="2 3">
    <name type="scientific">Pristionchus entomophagus</name>
    <dbReference type="NCBI Taxonomy" id="358040"/>
    <lineage>
        <taxon>Eukaryota</taxon>
        <taxon>Metazoa</taxon>
        <taxon>Ecdysozoa</taxon>
        <taxon>Nematoda</taxon>
        <taxon>Chromadorea</taxon>
        <taxon>Rhabditida</taxon>
        <taxon>Rhabditina</taxon>
        <taxon>Diplogasteromorpha</taxon>
        <taxon>Diplogasteroidea</taxon>
        <taxon>Neodiplogasteridae</taxon>
        <taxon>Pristionchus</taxon>
    </lineage>
</organism>
<comment type="caution">
    <text evidence="2">The sequence shown here is derived from an EMBL/GenBank/DDBJ whole genome shotgun (WGS) entry which is preliminary data.</text>
</comment>
<keyword evidence="1" id="KW-1133">Transmembrane helix</keyword>
<feature type="transmembrane region" description="Helical" evidence="1">
    <location>
        <begin position="126"/>
        <end position="144"/>
    </location>
</feature>
<feature type="transmembrane region" description="Helical" evidence="1">
    <location>
        <begin position="150"/>
        <end position="171"/>
    </location>
</feature>
<gene>
    <name evidence="2" type="ORF">PENTCL1PPCAC_16110</name>
</gene>
<evidence type="ECO:0000256" key="1">
    <source>
        <dbReference type="SAM" id="Phobius"/>
    </source>
</evidence>
<evidence type="ECO:0000313" key="2">
    <source>
        <dbReference type="EMBL" id="GMS93935.1"/>
    </source>
</evidence>
<sequence>MPSTERTVHGLIIATFVLQMIFCVANSLIDSTGYVTLIIVSIVAHTLYYLRVLRRGETHFKINFFYYEIAFASVQSILLLSNSEDTWPMIFPVMAQAATCFSMYMHIQQSDSDLVKGVSDGEIKKWIVHGLTLIAFPLQLLFFYASSENIIAIVALIIITVVSHALYIHLVIMRRENQYRLPFFYYEIGVAVSQCFSAFSDNNRDLPTLWFGTYYRPSDLWPITLPLMFQVALCTSLYFYTEVAQLDGLPSYLDAINSKKVEELKKAPIEHSEIPIMLKKETV</sequence>
<feature type="transmembrane region" description="Helical" evidence="1">
    <location>
        <begin position="7"/>
        <end position="28"/>
    </location>
</feature>
<feature type="transmembrane region" description="Helical" evidence="1">
    <location>
        <begin position="34"/>
        <end position="52"/>
    </location>
</feature>